<dbReference type="SMART" id="SM00028">
    <property type="entry name" value="TPR"/>
    <property type="match status" value="3"/>
</dbReference>
<dbReference type="Gene3D" id="1.25.40.10">
    <property type="entry name" value="Tetratricopeptide repeat domain"/>
    <property type="match status" value="1"/>
</dbReference>
<dbReference type="InterPro" id="IPR025986">
    <property type="entry name" value="RPAP3-like_C"/>
</dbReference>
<dbReference type="InterPro" id="IPR051966">
    <property type="entry name" value="RPAP3"/>
</dbReference>
<dbReference type="InterPro" id="IPR019734">
    <property type="entry name" value="TPR_rpt"/>
</dbReference>
<organism evidence="5 6">
    <name type="scientific">Dermatophagoides pteronyssinus</name>
    <name type="common">European house dust mite</name>
    <dbReference type="NCBI Taxonomy" id="6956"/>
    <lineage>
        <taxon>Eukaryota</taxon>
        <taxon>Metazoa</taxon>
        <taxon>Ecdysozoa</taxon>
        <taxon>Arthropoda</taxon>
        <taxon>Chelicerata</taxon>
        <taxon>Arachnida</taxon>
        <taxon>Acari</taxon>
        <taxon>Acariformes</taxon>
        <taxon>Sarcoptiformes</taxon>
        <taxon>Astigmata</taxon>
        <taxon>Psoroptidia</taxon>
        <taxon>Analgoidea</taxon>
        <taxon>Pyroglyphidae</taxon>
        <taxon>Dermatophagoidinae</taxon>
        <taxon>Dermatophagoides</taxon>
    </lineage>
</organism>
<keyword evidence="2" id="KW-0802">TPR repeat</keyword>
<dbReference type="PROSITE" id="PS50005">
    <property type="entry name" value="TPR"/>
    <property type="match status" value="2"/>
</dbReference>
<dbReference type="GeneID" id="113796845"/>
<dbReference type="Pfam" id="PF00515">
    <property type="entry name" value="TPR_1"/>
    <property type="match status" value="1"/>
</dbReference>
<reference evidence="6" key="1">
    <citation type="submission" date="2025-08" db="UniProtKB">
        <authorList>
            <consortium name="RefSeq"/>
        </authorList>
    </citation>
    <scope>IDENTIFICATION</scope>
    <source>
        <strain evidence="6">Airmid</strain>
    </source>
</reference>
<dbReference type="OrthoDB" id="2942533at2759"/>
<dbReference type="InParanoid" id="A0A6P6YDX4"/>
<keyword evidence="1" id="KW-0677">Repeat</keyword>
<keyword evidence="5" id="KW-1185">Reference proteome</keyword>
<gene>
    <name evidence="6" type="primary">LOC113796845</name>
</gene>
<sequence>MAKASSSDQLKSKGNEYFSKGDYKNAIIMYSDAIQLNPSNSILYSNRAFAYIKCEDYLYAEHDCNKAIELDTKFAKAYYRRGLARKNLGRFRSALQDFEEAKKLSPNNLDIQKEIEQTVKILNSKQPIRLKPIMIQDKNLQSKMPLIDIPIQIDSDQSMNIDNDGDDQQIEKQLENHIRKLIPEQKPRNFIEFDQFWRELSRSDMKQQYLSIISIDNYRKIFEYPFESSLLFDVLDQLSQLSNQSLVYEILDKAIVQMPRFDLCFSFLSENEYRILKELFTNLIKNLNCDQKPDVIKLAKKFNLIL</sequence>
<evidence type="ECO:0000313" key="5">
    <source>
        <dbReference type="Proteomes" id="UP000515146"/>
    </source>
</evidence>
<proteinExistence type="inferred from homology"/>
<dbReference type="SUPFAM" id="SSF48452">
    <property type="entry name" value="TPR-like"/>
    <property type="match status" value="1"/>
</dbReference>
<name>A0A6P6YDX4_DERPT</name>
<accession>A0A6P6YDX4</accession>
<evidence type="ECO:0000313" key="6">
    <source>
        <dbReference type="RefSeq" id="XP_027202934.1"/>
    </source>
</evidence>
<dbReference type="PANTHER" id="PTHR46423">
    <property type="entry name" value="RNA POLYMERASE II-ASSOCIATED PROTEIN 3"/>
    <property type="match status" value="1"/>
</dbReference>
<dbReference type="KEGG" id="dpte:113796845"/>
<evidence type="ECO:0000256" key="4">
    <source>
        <dbReference type="ARBA" id="ARBA00040133"/>
    </source>
</evidence>
<evidence type="ECO:0000256" key="1">
    <source>
        <dbReference type="ARBA" id="ARBA00022737"/>
    </source>
</evidence>
<dbReference type="RefSeq" id="XP_027202934.1">
    <property type="nucleotide sequence ID" value="XM_027347133.1"/>
</dbReference>
<dbReference type="Pfam" id="PF13414">
    <property type="entry name" value="TPR_11"/>
    <property type="match status" value="1"/>
</dbReference>
<dbReference type="PROSITE" id="PS50293">
    <property type="entry name" value="TPR_REGION"/>
    <property type="match status" value="1"/>
</dbReference>
<protein>
    <recommendedName>
        <fullName evidence="4">RNA polymerase II-associated protein 3</fullName>
    </recommendedName>
</protein>
<dbReference type="OMA" id="SFRYHNA"/>
<evidence type="ECO:0000256" key="3">
    <source>
        <dbReference type="ARBA" id="ARBA00038275"/>
    </source>
</evidence>
<dbReference type="Pfam" id="PF13877">
    <property type="entry name" value="RPAP3_C"/>
    <property type="match status" value="1"/>
</dbReference>
<dbReference type="GO" id="GO:0101031">
    <property type="term" value="C:protein folding chaperone complex"/>
    <property type="evidence" value="ECO:0007669"/>
    <property type="project" value="TreeGrafter"/>
</dbReference>
<comment type="similarity">
    <text evidence="3">Belongs to the RPAP3 family.</text>
</comment>
<evidence type="ECO:0000256" key="2">
    <source>
        <dbReference type="ARBA" id="ARBA00022803"/>
    </source>
</evidence>
<dbReference type="InterPro" id="IPR011990">
    <property type="entry name" value="TPR-like_helical_dom_sf"/>
</dbReference>
<dbReference type="AlphaFoldDB" id="A0A6P6YDX4"/>
<dbReference type="PANTHER" id="PTHR46423:SF1">
    <property type="entry name" value="RNA POLYMERASE II-ASSOCIATED PROTEIN 3"/>
    <property type="match status" value="1"/>
</dbReference>
<dbReference type="Proteomes" id="UP000515146">
    <property type="component" value="Unplaced"/>
</dbReference>